<name>A0ABT3KLE5_9GAMM</name>
<dbReference type="EMBL" id="JAPEUL010000009">
    <property type="protein sequence ID" value="MCW4630827.1"/>
    <property type="molecule type" value="Genomic_DNA"/>
</dbReference>
<comment type="caution">
    <text evidence="1">The sequence shown here is derived from an EMBL/GenBank/DDBJ whole genome shotgun (WGS) entry which is preliminary data.</text>
</comment>
<dbReference type="RefSeq" id="WP_265220155.1">
    <property type="nucleotide sequence ID" value="NZ_JAPEUL010000009.1"/>
</dbReference>
<gene>
    <name evidence="1" type="ORF">ONZ52_18600</name>
</gene>
<organism evidence="1 2">
    <name type="scientific">Marinomonas rhodophyticola</name>
    <dbReference type="NCBI Taxonomy" id="2992803"/>
    <lineage>
        <taxon>Bacteria</taxon>
        <taxon>Pseudomonadati</taxon>
        <taxon>Pseudomonadota</taxon>
        <taxon>Gammaproteobacteria</taxon>
        <taxon>Oceanospirillales</taxon>
        <taxon>Oceanospirillaceae</taxon>
        <taxon>Marinomonas</taxon>
    </lineage>
</organism>
<dbReference type="Proteomes" id="UP001431181">
    <property type="component" value="Unassembled WGS sequence"/>
</dbReference>
<protein>
    <submittedName>
        <fullName evidence="1">Uncharacterized protein</fullName>
    </submittedName>
</protein>
<accession>A0ABT3KLE5</accession>
<evidence type="ECO:0000313" key="2">
    <source>
        <dbReference type="Proteomes" id="UP001431181"/>
    </source>
</evidence>
<evidence type="ECO:0000313" key="1">
    <source>
        <dbReference type="EMBL" id="MCW4630827.1"/>
    </source>
</evidence>
<proteinExistence type="predicted"/>
<reference evidence="1" key="1">
    <citation type="submission" date="2022-11" db="EMBL/GenBank/DDBJ databases">
        <title>Marinomonas sp. nov., isolated from marine algae.</title>
        <authorList>
            <person name="Choi D.G."/>
            <person name="Kim J.M."/>
            <person name="Lee J.K."/>
            <person name="Baek J.H."/>
            <person name="Jeon C.O."/>
        </authorList>
    </citation>
    <scope>NUCLEOTIDE SEQUENCE</scope>
    <source>
        <strain evidence="1">KJ51-3</strain>
    </source>
</reference>
<sequence>MTSKVTFEADKIDDPISHDTWLTQQVNTAFDRMENGLAVFVSNEEANAQMEDFKAKVRARNKNL</sequence>
<keyword evidence="2" id="KW-1185">Reference proteome</keyword>